<name>A0A4V2YW08_9ACTN</name>
<evidence type="ECO:0008006" key="3">
    <source>
        <dbReference type="Google" id="ProtNLM"/>
    </source>
</evidence>
<gene>
    <name evidence="1" type="ORF">E1293_14300</name>
</gene>
<dbReference type="EMBL" id="SMKY01000052">
    <property type="protein sequence ID" value="TDD83587.1"/>
    <property type="molecule type" value="Genomic_DNA"/>
</dbReference>
<keyword evidence="2" id="KW-1185">Reference proteome</keyword>
<dbReference type="RefSeq" id="WP_132197863.1">
    <property type="nucleotide sequence ID" value="NZ_SMKY01000052.1"/>
</dbReference>
<reference evidence="1 2" key="1">
    <citation type="submission" date="2019-03" db="EMBL/GenBank/DDBJ databases">
        <title>Draft genome sequences of novel Actinobacteria.</title>
        <authorList>
            <person name="Sahin N."/>
            <person name="Ay H."/>
            <person name="Saygin H."/>
        </authorList>
    </citation>
    <scope>NUCLEOTIDE SEQUENCE [LARGE SCALE GENOMIC DNA]</scope>
    <source>
        <strain evidence="1 2">DSM 45941</strain>
    </source>
</reference>
<dbReference type="OrthoDB" id="9798158at2"/>
<proteinExistence type="predicted"/>
<dbReference type="Proteomes" id="UP000295578">
    <property type="component" value="Unassembled WGS sequence"/>
</dbReference>
<organism evidence="1 2">
    <name type="scientific">Actinomadura darangshiensis</name>
    <dbReference type="NCBI Taxonomy" id="705336"/>
    <lineage>
        <taxon>Bacteria</taxon>
        <taxon>Bacillati</taxon>
        <taxon>Actinomycetota</taxon>
        <taxon>Actinomycetes</taxon>
        <taxon>Streptosporangiales</taxon>
        <taxon>Thermomonosporaceae</taxon>
        <taxon>Actinomadura</taxon>
    </lineage>
</organism>
<evidence type="ECO:0000313" key="2">
    <source>
        <dbReference type="Proteomes" id="UP000295578"/>
    </source>
</evidence>
<comment type="caution">
    <text evidence="1">The sequence shown here is derived from an EMBL/GenBank/DDBJ whole genome shotgun (WGS) entry which is preliminary data.</text>
</comment>
<accession>A0A4V2YW08</accession>
<protein>
    <recommendedName>
        <fullName evidence="3">DUF4258 domain-containing protein</fullName>
    </recommendedName>
</protein>
<dbReference type="AlphaFoldDB" id="A0A4V2YW08"/>
<evidence type="ECO:0000313" key="1">
    <source>
        <dbReference type="EMBL" id="TDD83587.1"/>
    </source>
</evidence>
<sequence length="104" mass="11644">MAKSLPTIELPLEWDEGNLVHAQAHGVKKEEIEQVVRNDHDLLQSRMKDGTPVPDHYLLVGETDEGKAITVVIKYPVTLERDLGTQELEMARPITAYDTPRKGG</sequence>